<dbReference type="EMBL" id="JBHTJO010000001">
    <property type="protein sequence ID" value="MFD0986639.1"/>
    <property type="molecule type" value="Genomic_DNA"/>
</dbReference>
<proteinExistence type="predicted"/>
<protein>
    <submittedName>
        <fullName evidence="2">GNAT family N-acetyltransferase</fullName>
        <ecNumber evidence="2">2.3.-.-</ecNumber>
    </submittedName>
</protein>
<keyword evidence="2" id="KW-0808">Transferase</keyword>
<organism evidence="2 3">
    <name type="scientific">Methyloligella solikamskensis</name>
    <dbReference type="NCBI Taxonomy" id="1177756"/>
    <lineage>
        <taxon>Bacteria</taxon>
        <taxon>Pseudomonadati</taxon>
        <taxon>Pseudomonadota</taxon>
        <taxon>Alphaproteobacteria</taxon>
        <taxon>Hyphomicrobiales</taxon>
        <taxon>Hyphomicrobiaceae</taxon>
        <taxon>Methyloligella</taxon>
    </lineage>
</organism>
<keyword evidence="3" id="KW-1185">Reference proteome</keyword>
<dbReference type="InterPro" id="IPR000182">
    <property type="entry name" value="GNAT_dom"/>
</dbReference>
<accession>A0ABW3J992</accession>
<evidence type="ECO:0000313" key="2">
    <source>
        <dbReference type="EMBL" id="MFD0986639.1"/>
    </source>
</evidence>
<dbReference type="PROSITE" id="PS51186">
    <property type="entry name" value="GNAT"/>
    <property type="match status" value="1"/>
</dbReference>
<evidence type="ECO:0000313" key="3">
    <source>
        <dbReference type="Proteomes" id="UP001597102"/>
    </source>
</evidence>
<comment type="caution">
    <text evidence="2">The sequence shown here is derived from an EMBL/GenBank/DDBJ whole genome shotgun (WGS) entry which is preliminary data.</text>
</comment>
<dbReference type="EC" id="2.3.-.-" evidence="2"/>
<dbReference type="CDD" id="cd04301">
    <property type="entry name" value="NAT_SF"/>
    <property type="match status" value="1"/>
</dbReference>
<dbReference type="Gene3D" id="3.40.630.30">
    <property type="match status" value="1"/>
</dbReference>
<dbReference type="RefSeq" id="WP_379087157.1">
    <property type="nucleotide sequence ID" value="NZ_JBHTJO010000001.1"/>
</dbReference>
<feature type="domain" description="N-acetyltransferase" evidence="1">
    <location>
        <begin position="6"/>
        <end position="152"/>
    </location>
</feature>
<dbReference type="Pfam" id="PF00583">
    <property type="entry name" value="Acetyltransf_1"/>
    <property type="match status" value="1"/>
</dbReference>
<evidence type="ECO:0000259" key="1">
    <source>
        <dbReference type="PROSITE" id="PS51186"/>
    </source>
</evidence>
<dbReference type="GO" id="GO:0016746">
    <property type="term" value="F:acyltransferase activity"/>
    <property type="evidence" value="ECO:0007669"/>
    <property type="project" value="UniProtKB-KW"/>
</dbReference>
<gene>
    <name evidence="2" type="ORF">ACFQ2F_05965</name>
</gene>
<dbReference type="SUPFAM" id="SSF55729">
    <property type="entry name" value="Acyl-CoA N-acyltransferases (Nat)"/>
    <property type="match status" value="1"/>
</dbReference>
<keyword evidence="2" id="KW-0012">Acyltransferase</keyword>
<dbReference type="InterPro" id="IPR016181">
    <property type="entry name" value="Acyl_CoA_acyltransferase"/>
</dbReference>
<dbReference type="Proteomes" id="UP001597102">
    <property type="component" value="Unassembled WGS sequence"/>
</dbReference>
<sequence>MPNNEFIITPEQAADTPALSKLSANAFGPGRFARTAYRIREGVAPVAELCLTGRRDDELIAGIRFTAISIGGESGALLLGPLVVDPRFSGKGYGKALVQEGLSKAKAAGHRLVILVGDLPYYGRFGFQQVPVGQIVLPGPVDPHRLLACELAEGALASANGLVLGEPAEGAALEACV</sequence>
<reference evidence="3" key="1">
    <citation type="journal article" date="2019" name="Int. J. Syst. Evol. Microbiol.">
        <title>The Global Catalogue of Microorganisms (GCM) 10K type strain sequencing project: providing services to taxonomists for standard genome sequencing and annotation.</title>
        <authorList>
            <consortium name="The Broad Institute Genomics Platform"/>
            <consortium name="The Broad Institute Genome Sequencing Center for Infectious Disease"/>
            <person name="Wu L."/>
            <person name="Ma J."/>
        </authorList>
    </citation>
    <scope>NUCLEOTIDE SEQUENCE [LARGE SCALE GENOMIC DNA]</scope>
    <source>
        <strain evidence="3">CCUG 61697</strain>
    </source>
</reference>
<name>A0ABW3J992_9HYPH</name>